<evidence type="ECO:0000256" key="2">
    <source>
        <dbReference type="SAM" id="MobiDB-lite"/>
    </source>
</evidence>
<evidence type="ECO:0000256" key="1">
    <source>
        <dbReference type="ARBA" id="ARBA00022553"/>
    </source>
</evidence>
<feature type="compositionally biased region" description="Polar residues" evidence="2">
    <location>
        <begin position="538"/>
        <end position="551"/>
    </location>
</feature>
<keyword evidence="1" id="KW-0597">Phosphoprotein</keyword>
<keyword evidence="5" id="KW-1185">Reference proteome</keyword>
<dbReference type="PANTHER" id="PTHR14454">
    <property type="entry name" value="GRB2-ASSOCIATED AND REGULATOR OF MAPK PROTEIN FAMILY MEMBER"/>
    <property type="match status" value="1"/>
</dbReference>
<evidence type="ECO:0000313" key="5">
    <source>
        <dbReference type="Proteomes" id="UP001497497"/>
    </source>
</evidence>
<dbReference type="EMBL" id="CAXITT010000665">
    <property type="protein sequence ID" value="CAL1544989.1"/>
    <property type="molecule type" value="Genomic_DNA"/>
</dbReference>
<protein>
    <recommendedName>
        <fullName evidence="3">CABIT domain-containing protein</fullName>
    </recommendedName>
</protein>
<feature type="compositionally biased region" description="Polar residues" evidence="2">
    <location>
        <begin position="457"/>
        <end position="466"/>
    </location>
</feature>
<dbReference type="InterPro" id="IPR025946">
    <property type="entry name" value="CABIT_dom"/>
</dbReference>
<feature type="compositionally biased region" description="Low complexity" evidence="2">
    <location>
        <begin position="609"/>
        <end position="624"/>
    </location>
</feature>
<feature type="region of interest" description="Disordered" evidence="2">
    <location>
        <begin position="566"/>
        <end position="664"/>
    </location>
</feature>
<evidence type="ECO:0000313" key="4">
    <source>
        <dbReference type="EMBL" id="CAL1544989.1"/>
    </source>
</evidence>
<feature type="compositionally biased region" description="Polar residues" evidence="2">
    <location>
        <begin position="499"/>
        <end position="509"/>
    </location>
</feature>
<dbReference type="Pfam" id="PF12736">
    <property type="entry name" value="CABIT"/>
    <property type="match status" value="1"/>
</dbReference>
<dbReference type="Proteomes" id="UP001497497">
    <property type="component" value="Unassembled WGS sequence"/>
</dbReference>
<feature type="region of interest" description="Disordered" evidence="2">
    <location>
        <begin position="456"/>
        <end position="551"/>
    </location>
</feature>
<gene>
    <name evidence="4" type="ORF">GSLYS_00018472001</name>
</gene>
<feature type="domain" description="CABIT" evidence="3">
    <location>
        <begin position="36"/>
        <end position="307"/>
    </location>
</feature>
<evidence type="ECO:0000259" key="3">
    <source>
        <dbReference type="Pfam" id="PF12736"/>
    </source>
</evidence>
<comment type="caution">
    <text evidence="4">The sequence shown here is derived from an EMBL/GenBank/DDBJ whole genome shotgun (WGS) entry which is preliminary data.</text>
</comment>
<organism evidence="4 5">
    <name type="scientific">Lymnaea stagnalis</name>
    <name type="common">Great pond snail</name>
    <name type="synonym">Helix stagnalis</name>
    <dbReference type="NCBI Taxonomy" id="6523"/>
    <lineage>
        <taxon>Eukaryota</taxon>
        <taxon>Metazoa</taxon>
        <taxon>Spiralia</taxon>
        <taxon>Lophotrochozoa</taxon>
        <taxon>Mollusca</taxon>
        <taxon>Gastropoda</taxon>
        <taxon>Heterobranchia</taxon>
        <taxon>Euthyneura</taxon>
        <taxon>Panpulmonata</taxon>
        <taxon>Hygrophila</taxon>
        <taxon>Lymnaeoidea</taxon>
        <taxon>Lymnaeidae</taxon>
        <taxon>Lymnaea</taxon>
    </lineage>
</organism>
<dbReference type="AlphaFoldDB" id="A0AAV2IFH0"/>
<proteinExistence type="predicted"/>
<sequence>MATPDPMANPAPHSPVPDWGTDAVPLRDFASKRPVPGFAKVVKGNYMTLGANKFSFQRQYQEVFLHSIKVGVKVLAHCLRRVDATTISRRGNHNIYMATKLYAVDQRLAIPISYQGWFELLSEDGKSARPIGSVHELSKVRPDRCLVRENIKAYLMSEDERCTFDKTKIVIAGDQLVLNGELELPSPGENKKVKLLRCFDSKGEIIYLSFDQKGTFTPIAGENDFTGVFQIRDIVRRFRLPLTVKLVQGVRPKVDPSRFTGVIRLDWVYTDETAFVCPVDKNLVRLLPVPIDVNLQLVAASNQQAMKSSELYRTMITKCNRMIANYNNTLHLIVQVPEAAAKGKGRPNTNVFSVPLQAASTPSLRSRSREHLLMDEIDDLYAYVRDGGPAPIKTKFTYDSDEESYWEEPAYEPLDEFRARLMAIEAGERVSYHAKYQPQDPSKLRFDMEADFRKSNDNLLEGSNGSPKGVLHQNKGLPPPAVPKGVPPPLPPRPPDLFPTQSSSPASSETARDNETTLRDKETTSRDNETTPRDHETTPSSTTSNGHTSQVELRVTTVSNLGLVSSNRSSSVTAAKAAPKESKASRFFKHSKSNVETNARRDRLQPTKTGSQESNSTSGSSGNGHHIARDFKDSDISSMTKAGSSGSSGGPASNLKKRMQTLYL</sequence>
<feature type="compositionally biased region" description="Basic residues" evidence="2">
    <location>
        <begin position="655"/>
        <end position="664"/>
    </location>
</feature>
<dbReference type="InterPro" id="IPR052281">
    <property type="entry name" value="GAREM"/>
</dbReference>
<feature type="compositionally biased region" description="Basic and acidic residues" evidence="2">
    <location>
        <begin position="510"/>
        <end position="537"/>
    </location>
</feature>
<name>A0AAV2IFH0_LYMST</name>
<accession>A0AAV2IFH0</accession>
<reference evidence="4 5" key="1">
    <citation type="submission" date="2024-04" db="EMBL/GenBank/DDBJ databases">
        <authorList>
            <consortium name="Genoscope - CEA"/>
            <person name="William W."/>
        </authorList>
    </citation>
    <scope>NUCLEOTIDE SEQUENCE [LARGE SCALE GENOMIC DNA]</scope>
</reference>
<dbReference type="PANTHER" id="PTHR14454:SF11">
    <property type="entry name" value="SERRANO, ISOFORM F"/>
    <property type="match status" value="1"/>
</dbReference>
<feature type="compositionally biased region" description="Pro residues" evidence="2">
    <location>
        <begin position="477"/>
        <end position="497"/>
    </location>
</feature>